<keyword evidence="2" id="KW-1185">Reference proteome</keyword>
<dbReference type="AlphaFoldDB" id="A0A9N9G3L6"/>
<accession>A0A9N9G3L6</accession>
<organism evidence="1 2">
    <name type="scientific">Acaulospora morrowiae</name>
    <dbReference type="NCBI Taxonomy" id="94023"/>
    <lineage>
        <taxon>Eukaryota</taxon>
        <taxon>Fungi</taxon>
        <taxon>Fungi incertae sedis</taxon>
        <taxon>Mucoromycota</taxon>
        <taxon>Glomeromycotina</taxon>
        <taxon>Glomeromycetes</taxon>
        <taxon>Diversisporales</taxon>
        <taxon>Acaulosporaceae</taxon>
        <taxon>Acaulospora</taxon>
    </lineage>
</organism>
<dbReference type="OrthoDB" id="2430695at2759"/>
<proteinExistence type="predicted"/>
<reference evidence="1" key="1">
    <citation type="submission" date="2021-06" db="EMBL/GenBank/DDBJ databases">
        <authorList>
            <person name="Kallberg Y."/>
            <person name="Tangrot J."/>
            <person name="Rosling A."/>
        </authorList>
    </citation>
    <scope>NUCLEOTIDE SEQUENCE</scope>
    <source>
        <strain evidence="1">CL551</strain>
    </source>
</reference>
<comment type="caution">
    <text evidence="1">The sequence shown here is derived from an EMBL/GenBank/DDBJ whole genome shotgun (WGS) entry which is preliminary data.</text>
</comment>
<dbReference type="Proteomes" id="UP000789342">
    <property type="component" value="Unassembled WGS sequence"/>
</dbReference>
<gene>
    <name evidence="1" type="ORF">AMORRO_LOCUS6655</name>
</gene>
<evidence type="ECO:0000313" key="1">
    <source>
        <dbReference type="EMBL" id="CAG8575070.1"/>
    </source>
</evidence>
<dbReference type="EMBL" id="CAJVPV010004528">
    <property type="protein sequence ID" value="CAG8575070.1"/>
    <property type="molecule type" value="Genomic_DNA"/>
</dbReference>
<evidence type="ECO:0000313" key="2">
    <source>
        <dbReference type="Proteomes" id="UP000789342"/>
    </source>
</evidence>
<protein>
    <submittedName>
        <fullName evidence="1">7111_t:CDS:1</fullName>
    </submittedName>
</protein>
<name>A0A9N9G3L6_9GLOM</name>
<sequence>MSNKNKIHEYFDTTYSQWNICDFLNECDLEPFGQKIACYIRSLGIIVSCETDHRRERAKELLDKYKELRPSHEASVGAYTTYESSYVQGFDRSDTGPAGAYMSYETSYGTRPDRCLARNWDNKRKSVERLNEPSINAHNPTFIGGTVSGIIYSETFTAGPLEKDQKKARGCIFISKVDNINALFKYSSSVKSTKFLEKLRRLSDNSEIISDDNDEEDKTTIYSLCNTSDTDESTFEESASDTSDNGVGQFAFFAKIP</sequence>